<dbReference type="AlphaFoldDB" id="A0AA36E7S2"/>
<reference evidence="2" key="1">
    <citation type="submission" date="2023-04" db="EMBL/GenBank/DDBJ databases">
        <authorList>
            <person name="Vijverberg K."/>
            <person name="Xiong W."/>
            <person name="Schranz E."/>
        </authorList>
    </citation>
    <scope>NUCLEOTIDE SEQUENCE</scope>
</reference>
<dbReference type="Proteomes" id="UP001177003">
    <property type="component" value="Chromosome 5"/>
</dbReference>
<organism evidence="2 3">
    <name type="scientific">Lactuca saligna</name>
    <name type="common">Willowleaf lettuce</name>
    <dbReference type="NCBI Taxonomy" id="75948"/>
    <lineage>
        <taxon>Eukaryota</taxon>
        <taxon>Viridiplantae</taxon>
        <taxon>Streptophyta</taxon>
        <taxon>Embryophyta</taxon>
        <taxon>Tracheophyta</taxon>
        <taxon>Spermatophyta</taxon>
        <taxon>Magnoliopsida</taxon>
        <taxon>eudicotyledons</taxon>
        <taxon>Gunneridae</taxon>
        <taxon>Pentapetalae</taxon>
        <taxon>asterids</taxon>
        <taxon>campanulids</taxon>
        <taxon>Asterales</taxon>
        <taxon>Asteraceae</taxon>
        <taxon>Cichorioideae</taxon>
        <taxon>Cichorieae</taxon>
        <taxon>Lactucinae</taxon>
        <taxon>Lactuca</taxon>
    </lineage>
</organism>
<evidence type="ECO:0000313" key="2">
    <source>
        <dbReference type="EMBL" id="CAI9286374.1"/>
    </source>
</evidence>
<name>A0AA36E7S2_LACSI</name>
<sequence length="153" mass="17943">MEAKDKGKVVGKVFTIQIPDPIQVKPILTTSTTKGKRKGVHVEPSEEEKKKLQDLEIEKMKQLNNTRRLTANDPPSLNKGDPNKVWCYEAIENIAYGKVDVFRKRPKRNYHIRNVDFNQLDFSFNHLMFIFAQFKLAENFHNSKEYKSMKIQF</sequence>
<evidence type="ECO:0000313" key="3">
    <source>
        <dbReference type="Proteomes" id="UP001177003"/>
    </source>
</evidence>
<protein>
    <submittedName>
        <fullName evidence="2">Uncharacterized protein</fullName>
    </submittedName>
</protein>
<gene>
    <name evidence="2" type="ORF">LSALG_LOCUS25794</name>
</gene>
<dbReference type="EMBL" id="OX465081">
    <property type="protein sequence ID" value="CAI9286374.1"/>
    <property type="molecule type" value="Genomic_DNA"/>
</dbReference>
<evidence type="ECO:0000256" key="1">
    <source>
        <dbReference type="SAM" id="MobiDB-lite"/>
    </source>
</evidence>
<keyword evidence="3" id="KW-1185">Reference proteome</keyword>
<feature type="compositionally biased region" description="Basic and acidic residues" evidence="1">
    <location>
        <begin position="40"/>
        <end position="51"/>
    </location>
</feature>
<feature type="region of interest" description="Disordered" evidence="1">
    <location>
        <begin position="29"/>
        <end position="51"/>
    </location>
</feature>
<accession>A0AA36E7S2</accession>
<proteinExistence type="predicted"/>